<dbReference type="Pfam" id="PF00664">
    <property type="entry name" value="ABC_membrane"/>
    <property type="match status" value="1"/>
</dbReference>
<evidence type="ECO:0000256" key="6">
    <source>
        <dbReference type="ARBA" id="ARBA00023136"/>
    </source>
</evidence>
<reference evidence="10 11" key="1">
    <citation type="submission" date="2021-03" db="EMBL/GenBank/DDBJ databases">
        <title>Genomic Encyclopedia of Type Strains, Phase IV (KMG-IV): sequencing the most valuable type-strain genomes for metagenomic binning, comparative biology and taxonomic classification.</title>
        <authorList>
            <person name="Goeker M."/>
        </authorList>
    </citation>
    <scope>NUCLEOTIDE SEQUENCE [LARGE SCALE GENOMIC DNA]</scope>
    <source>
        <strain evidence="10 11">DSM 27138</strain>
    </source>
</reference>
<evidence type="ECO:0000313" key="11">
    <source>
        <dbReference type="Proteomes" id="UP001519289"/>
    </source>
</evidence>
<gene>
    <name evidence="10" type="ORF">J2Z79_002820</name>
</gene>
<feature type="transmembrane region" description="Helical" evidence="7">
    <location>
        <begin position="178"/>
        <end position="197"/>
    </location>
</feature>
<dbReference type="InterPro" id="IPR003593">
    <property type="entry name" value="AAA+_ATPase"/>
</dbReference>
<dbReference type="InterPro" id="IPR003439">
    <property type="entry name" value="ABC_transporter-like_ATP-bd"/>
</dbReference>
<evidence type="ECO:0000256" key="7">
    <source>
        <dbReference type="SAM" id="Phobius"/>
    </source>
</evidence>
<dbReference type="PROSITE" id="PS50893">
    <property type="entry name" value="ABC_TRANSPORTER_2"/>
    <property type="match status" value="1"/>
</dbReference>
<dbReference type="PROSITE" id="PS00211">
    <property type="entry name" value="ABC_TRANSPORTER_1"/>
    <property type="match status" value="1"/>
</dbReference>
<evidence type="ECO:0000259" key="8">
    <source>
        <dbReference type="PROSITE" id="PS50893"/>
    </source>
</evidence>
<keyword evidence="6 7" id="KW-0472">Membrane</keyword>
<protein>
    <submittedName>
        <fullName evidence="10">ATP-binding cassette subfamily B protein</fullName>
    </submittedName>
</protein>
<dbReference type="PROSITE" id="PS50929">
    <property type="entry name" value="ABC_TM1F"/>
    <property type="match status" value="1"/>
</dbReference>
<dbReference type="Gene3D" id="3.40.50.300">
    <property type="entry name" value="P-loop containing nucleotide triphosphate hydrolases"/>
    <property type="match status" value="1"/>
</dbReference>
<dbReference type="Gene3D" id="1.20.1560.10">
    <property type="entry name" value="ABC transporter type 1, transmembrane domain"/>
    <property type="match status" value="1"/>
</dbReference>
<keyword evidence="4 10" id="KW-0067">ATP-binding</keyword>
<sequence length="613" mass="68526">MADFREEEALGKVYDAKIMARLLSYARPHWKALLACIAMLGVAVSLDLVQPKLVQLAIDRYLVPGIDDPAAAAGLSRLALWLTLALVASFAVSYGEVLLLQFTGQKIIYAIRKQLFGHLQRLHLQFFDTNPAGRLVTRVTNDTETLNEMYTSVLVNLFRDLFMLVGVAVMMVSTHPKLAAVSLALIPLVAFYTRFFAAKARDAWREVRVRLARINAFVAEHVSGMRIVQLFAREAQTFAEFKRENDEYNRASWRQLMVWAVFRPILDLLANVTIALVLWYGGVQALAGTLTPGVLLLFVTLARRFFEPLMQLAEKFNILQSAMASAERIFMLLDTQPAIVEPANPKPLGRVTGEVEFRNVWFAYNEGEWVLRDVSFRAEPGQTIAFVGHTGAGKSSIINLLMRFYDVQKGQVLVNGVDVREVSTAELRRAVGLVAQDVFLFSGDIASNIRLGNTEISDERIREAARTVGADEFIRELRLGYDEPVAERGATLSAGQRQLLSFARALAFDPPILVLDEATASVDSETEAAIQQALHRLTAGRTTFIVAHRLSTIQHADQIIVLHKGRIHEQGTHEELLARQGLYYKLWRLQFEERLEQKEVSSGTLVPTAHPSA</sequence>
<dbReference type="PANTHER" id="PTHR43394">
    <property type="entry name" value="ATP-DEPENDENT PERMEASE MDL1, MITOCHONDRIAL"/>
    <property type="match status" value="1"/>
</dbReference>
<dbReference type="SUPFAM" id="SSF52540">
    <property type="entry name" value="P-loop containing nucleoside triphosphate hydrolases"/>
    <property type="match status" value="1"/>
</dbReference>
<dbReference type="SUPFAM" id="SSF90123">
    <property type="entry name" value="ABC transporter transmembrane region"/>
    <property type="match status" value="1"/>
</dbReference>
<dbReference type="SMART" id="SM00382">
    <property type="entry name" value="AAA"/>
    <property type="match status" value="1"/>
</dbReference>
<dbReference type="Pfam" id="PF00005">
    <property type="entry name" value="ABC_tran"/>
    <property type="match status" value="1"/>
</dbReference>
<name>A0ABS4JWT8_9FIRM</name>
<dbReference type="GO" id="GO:0005524">
    <property type="term" value="F:ATP binding"/>
    <property type="evidence" value="ECO:0007669"/>
    <property type="project" value="UniProtKB-KW"/>
</dbReference>
<dbReference type="EMBL" id="JAGGLG010000027">
    <property type="protein sequence ID" value="MBP2019381.1"/>
    <property type="molecule type" value="Genomic_DNA"/>
</dbReference>
<comment type="caution">
    <text evidence="10">The sequence shown here is derived from an EMBL/GenBank/DDBJ whole genome shotgun (WGS) entry which is preliminary data.</text>
</comment>
<dbReference type="InterPro" id="IPR027417">
    <property type="entry name" value="P-loop_NTPase"/>
</dbReference>
<evidence type="ECO:0000256" key="3">
    <source>
        <dbReference type="ARBA" id="ARBA00022741"/>
    </source>
</evidence>
<feature type="transmembrane region" description="Helical" evidence="7">
    <location>
        <begin position="78"/>
        <end position="102"/>
    </location>
</feature>
<comment type="subcellular location">
    <subcellularLocation>
        <location evidence="1">Cell membrane</location>
        <topology evidence="1">Multi-pass membrane protein</topology>
    </subcellularLocation>
</comment>
<dbReference type="PANTHER" id="PTHR43394:SF1">
    <property type="entry name" value="ATP-BINDING CASSETTE SUB-FAMILY B MEMBER 10, MITOCHONDRIAL"/>
    <property type="match status" value="1"/>
</dbReference>
<dbReference type="InterPro" id="IPR011527">
    <property type="entry name" value="ABC1_TM_dom"/>
</dbReference>
<dbReference type="CDD" id="cd18544">
    <property type="entry name" value="ABC_6TM_TmrA_like"/>
    <property type="match status" value="1"/>
</dbReference>
<keyword evidence="2 7" id="KW-0812">Transmembrane</keyword>
<keyword evidence="3" id="KW-0547">Nucleotide-binding</keyword>
<evidence type="ECO:0000259" key="9">
    <source>
        <dbReference type="PROSITE" id="PS50929"/>
    </source>
</evidence>
<proteinExistence type="predicted"/>
<dbReference type="CDD" id="cd03254">
    <property type="entry name" value="ABCC_Glucan_exporter_like"/>
    <property type="match status" value="1"/>
</dbReference>
<evidence type="ECO:0000313" key="10">
    <source>
        <dbReference type="EMBL" id="MBP2019381.1"/>
    </source>
</evidence>
<keyword evidence="11" id="KW-1185">Reference proteome</keyword>
<dbReference type="InterPro" id="IPR039421">
    <property type="entry name" value="Type_1_exporter"/>
</dbReference>
<feature type="transmembrane region" description="Helical" evidence="7">
    <location>
        <begin position="29"/>
        <end position="46"/>
    </location>
</feature>
<feature type="domain" description="ABC transmembrane type-1" evidence="9">
    <location>
        <begin position="34"/>
        <end position="321"/>
    </location>
</feature>
<feature type="transmembrane region" description="Helical" evidence="7">
    <location>
        <begin position="286"/>
        <end position="306"/>
    </location>
</feature>
<keyword evidence="5 7" id="KW-1133">Transmembrane helix</keyword>
<dbReference type="InterPro" id="IPR017871">
    <property type="entry name" value="ABC_transporter-like_CS"/>
</dbReference>
<feature type="transmembrane region" description="Helical" evidence="7">
    <location>
        <begin position="153"/>
        <end position="172"/>
    </location>
</feature>
<dbReference type="InterPro" id="IPR036640">
    <property type="entry name" value="ABC1_TM_sf"/>
</dbReference>
<dbReference type="RefSeq" id="WP_209467492.1">
    <property type="nucleotide sequence ID" value="NZ_JAGGLG010000027.1"/>
</dbReference>
<feature type="domain" description="ABC transporter" evidence="8">
    <location>
        <begin position="355"/>
        <end position="589"/>
    </location>
</feature>
<evidence type="ECO:0000256" key="5">
    <source>
        <dbReference type="ARBA" id="ARBA00022989"/>
    </source>
</evidence>
<evidence type="ECO:0000256" key="1">
    <source>
        <dbReference type="ARBA" id="ARBA00004651"/>
    </source>
</evidence>
<accession>A0ABS4JWT8</accession>
<organism evidence="10 11">
    <name type="scientific">Symbiobacterium terraclitae</name>
    <dbReference type="NCBI Taxonomy" id="557451"/>
    <lineage>
        <taxon>Bacteria</taxon>
        <taxon>Bacillati</taxon>
        <taxon>Bacillota</taxon>
        <taxon>Clostridia</taxon>
        <taxon>Eubacteriales</taxon>
        <taxon>Symbiobacteriaceae</taxon>
        <taxon>Symbiobacterium</taxon>
    </lineage>
</organism>
<dbReference type="Proteomes" id="UP001519289">
    <property type="component" value="Unassembled WGS sequence"/>
</dbReference>
<evidence type="ECO:0000256" key="4">
    <source>
        <dbReference type="ARBA" id="ARBA00022840"/>
    </source>
</evidence>
<evidence type="ECO:0000256" key="2">
    <source>
        <dbReference type="ARBA" id="ARBA00022692"/>
    </source>
</evidence>